<dbReference type="HOGENOM" id="CLU_3383828_0_0_7"/>
<gene>
    <name evidence="1" type="ORF">SCE1572_00320</name>
</gene>
<evidence type="ECO:0000313" key="2">
    <source>
        <dbReference type="Proteomes" id="UP000014803"/>
    </source>
</evidence>
<proteinExistence type="predicted"/>
<accession>S4XKK0</accession>
<protein>
    <submittedName>
        <fullName evidence="1">Uncharacterized protein</fullName>
    </submittedName>
</protein>
<dbReference type="AlphaFoldDB" id="S4XKK0"/>
<evidence type="ECO:0000313" key="1">
    <source>
        <dbReference type="EMBL" id="AGP33074.1"/>
    </source>
</evidence>
<name>S4XKK0_SORCE</name>
<dbReference type="EMBL" id="CP003969">
    <property type="protein sequence ID" value="AGP33074.1"/>
    <property type="molecule type" value="Genomic_DNA"/>
</dbReference>
<sequence>MGGTLAATGAMLGLTWTAAWTPVLVPCACVAGV</sequence>
<reference evidence="1 2" key="1">
    <citation type="journal article" date="2013" name="Sci. Rep.">
        <title>Extraordinary expansion of a Sorangium cellulosum genome from an alkaline milieu.</title>
        <authorList>
            <person name="Han K."/>
            <person name="Li Z.F."/>
            <person name="Peng R."/>
            <person name="Zhu L.P."/>
            <person name="Zhou T."/>
            <person name="Wang L.G."/>
            <person name="Li S.G."/>
            <person name="Zhang X.B."/>
            <person name="Hu W."/>
            <person name="Wu Z.H."/>
            <person name="Qin N."/>
            <person name="Li Y.Z."/>
        </authorList>
    </citation>
    <scope>NUCLEOTIDE SEQUENCE [LARGE SCALE GENOMIC DNA]</scope>
    <source>
        <strain evidence="1 2">So0157-2</strain>
    </source>
</reference>
<dbReference type="Proteomes" id="UP000014803">
    <property type="component" value="Chromosome"/>
</dbReference>
<organism evidence="1 2">
    <name type="scientific">Sorangium cellulosum So0157-2</name>
    <dbReference type="NCBI Taxonomy" id="1254432"/>
    <lineage>
        <taxon>Bacteria</taxon>
        <taxon>Pseudomonadati</taxon>
        <taxon>Myxococcota</taxon>
        <taxon>Polyangia</taxon>
        <taxon>Polyangiales</taxon>
        <taxon>Polyangiaceae</taxon>
        <taxon>Sorangium</taxon>
    </lineage>
</organism>
<dbReference type="KEGG" id="scu:SCE1572_00320"/>